<evidence type="ECO:0000313" key="3">
    <source>
        <dbReference type="Proteomes" id="UP000295662"/>
    </source>
</evidence>
<keyword evidence="1" id="KW-0472">Membrane</keyword>
<feature type="transmembrane region" description="Helical" evidence="1">
    <location>
        <begin position="58"/>
        <end position="80"/>
    </location>
</feature>
<accession>A0A4R7RLE4</accession>
<proteinExistence type="predicted"/>
<name>A0A4R7RLE4_9BACT</name>
<evidence type="ECO:0008006" key="4">
    <source>
        <dbReference type="Google" id="ProtNLM"/>
    </source>
</evidence>
<keyword evidence="1" id="KW-1133">Transmembrane helix</keyword>
<dbReference type="EMBL" id="SOCA01000011">
    <property type="protein sequence ID" value="TDU64273.1"/>
    <property type="molecule type" value="Genomic_DNA"/>
</dbReference>
<organism evidence="2 3">
    <name type="scientific">Prosthecobacter fusiformis</name>
    <dbReference type="NCBI Taxonomy" id="48464"/>
    <lineage>
        <taxon>Bacteria</taxon>
        <taxon>Pseudomonadati</taxon>
        <taxon>Verrucomicrobiota</taxon>
        <taxon>Verrucomicrobiia</taxon>
        <taxon>Verrucomicrobiales</taxon>
        <taxon>Verrucomicrobiaceae</taxon>
        <taxon>Prosthecobacter</taxon>
    </lineage>
</organism>
<dbReference type="Proteomes" id="UP000295662">
    <property type="component" value="Unassembled WGS sequence"/>
</dbReference>
<dbReference type="RefSeq" id="WP_133797146.1">
    <property type="nucleotide sequence ID" value="NZ_SOCA01000011.1"/>
</dbReference>
<keyword evidence="1" id="KW-0812">Transmembrane</keyword>
<sequence>MKHRLMYWMLILTVFAAMAWFIKPWVLILTTGFLMLLTLPVGIATCVCLWIGWRRGRLYPFVVPTIRGLLFLGGFLLLLIPVNRFIYHQAVDAAKAFPPILIPHLENYKNLHGGYPSHLSALRGLPSLPRLLDEDSYHLYKDTYSFSFTDPMGSPLDSWDYDSGTGAWTRTD</sequence>
<gene>
    <name evidence="2" type="ORF">EI77_04159</name>
</gene>
<feature type="transmembrane region" description="Helical" evidence="1">
    <location>
        <begin position="5"/>
        <end position="22"/>
    </location>
</feature>
<dbReference type="AlphaFoldDB" id="A0A4R7RLE4"/>
<evidence type="ECO:0000256" key="1">
    <source>
        <dbReference type="SAM" id="Phobius"/>
    </source>
</evidence>
<evidence type="ECO:0000313" key="2">
    <source>
        <dbReference type="EMBL" id="TDU64273.1"/>
    </source>
</evidence>
<feature type="transmembrane region" description="Helical" evidence="1">
    <location>
        <begin position="28"/>
        <end position="51"/>
    </location>
</feature>
<reference evidence="2 3" key="1">
    <citation type="submission" date="2019-03" db="EMBL/GenBank/DDBJ databases">
        <title>Genomic Encyclopedia of Archaeal and Bacterial Type Strains, Phase II (KMG-II): from individual species to whole genera.</title>
        <authorList>
            <person name="Goeker M."/>
        </authorList>
    </citation>
    <scope>NUCLEOTIDE SEQUENCE [LARGE SCALE GENOMIC DNA]</scope>
    <source>
        <strain evidence="2 3">ATCC 25309</strain>
    </source>
</reference>
<comment type="caution">
    <text evidence="2">The sequence shown here is derived from an EMBL/GenBank/DDBJ whole genome shotgun (WGS) entry which is preliminary data.</text>
</comment>
<keyword evidence="3" id="KW-1185">Reference proteome</keyword>
<protein>
    <recommendedName>
        <fullName evidence="4">Type II secretion system (T2SS) protein G</fullName>
    </recommendedName>
</protein>